<comment type="caution">
    <text evidence="2">The sequence shown here is derived from an EMBL/GenBank/DDBJ whole genome shotgun (WGS) entry which is preliminary data.</text>
</comment>
<feature type="compositionally biased region" description="Basic and acidic residues" evidence="1">
    <location>
        <begin position="70"/>
        <end position="86"/>
    </location>
</feature>
<dbReference type="EMBL" id="JAMSHJ010000001">
    <property type="protein sequence ID" value="KAI5447885.1"/>
    <property type="molecule type" value="Genomic_DNA"/>
</dbReference>
<evidence type="ECO:0000256" key="1">
    <source>
        <dbReference type="SAM" id="MobiDB-lite"/>
    </source>
</evidence>
<gene>
    <name evidence="2" type="ORF">KIW84_015364</name>
</gene>
<reference evidence="2 3" key="1">
    <citation type="journal article" date="2022" name="Nat. Genet.">
        <title>Improved pea reference genome and pan-genome highlight genomic features and evolutionary characteristics.</title>
        <authorList>
            <person name="Yang T."/>
            <person name="Liu R."/>
            <person name="Luo Y."/>
            <person name="Hu S."/>
            <person name="Wang D."/>
            <person name="Wang C."/>
            <person name="Pandey M.K."/>
            <person name="Ge S."/>
            <person name="Xu Q."/>
            <person name="Li N."/>
            <person name="Li G."/>
            <person name="Huang Y."/>
            <person name="Saxena R.K."/>
            <person name="Ji Y."/>
            <person name="Li M."/>
            <person name="Yan X."/>
            <person name="He Y."/>
            <person name="Liu Y."/>
            <person name="Wang X."/>
            <person name="Xiang C."/>
            <person name="Varshney R.K."/>
            <person name="Ding H."/>
            <person name="Gao S."/>
            <person name="Zong X."/>
        </authorList>
    </citation>
    <scope>NUCLEOTIDE SEQUENCE [LARGE SCALE GENOMIC DNA]</scope>
    <source>
        <strain evidence="2 3">cv. Zhongwan 6</strain>
    </source>
</reference>
<feature type="compositionally biased region" description="Acidic residues" evidence="1">
    <location>
        <begin position="334"/>
        <end position="354"/>
    </location>
</feature>
<dbReference type="Proteomes" id="UP001058974">
    <property type="component" value="Chromosome 1"/>
</dbReference>
<name>A0A9D5H098_PEA</name>
<evidence type="ECO:0000313" key="2">
    <source>
        <dbReference type="EMBL" id="KAI5447885.1"/>
    </source>
</evidence>
<feature type="region of interest" description="Disordered" evidence="1">
    <location>
        <begin position="333"/>
        <end position="367"/>
    </location>
</feature>
<proteinExistence type="predicted"/>
<protein>
    <submittedName>
        <fullName evidence="2">Uncharacterized protein</fullName>
    </submittedName>
</protein>
<sequence>MHVSTETSGSSYPTATADEPFQTINLSDLVLDFAPLSKIHPPPQKKTTPFISKNVKASGKSSVSKPTIPSEDKTVVEKGSRSKGSEMRNPIKHTGSAENQTEEKRSAINKELRKFVTSVLKEVNSDVFPDVRTSMAKETSPDDDSSGKAEESVCEQIAHERRSKKKVDECVPEQVAHERRSKKKVDHVVNIDDLTSDDEPLTNIVTPGIAKRLQKIEVKVVMFEDSPSKETKRKFGGVKVTPSRSSKGKSPVGPARSWSKVVTPTRKRKATSSSDFEFEVKKDVQDITPVPGPATSKKSVIAQLKETCQELLNSIRSSTTIKIKLENFMKALMEEEEKEAEQGGDENEGADVEDSAGGNDTETDEDK</sequence>
<feature type="region of interest" description="Disordered" evidence="1">
    <location>
        <begin position="231"/>
        <end position="276"/>
    </location>
</feature>
<dbReference type="AlphaFoldDB" id="A0A9D5H098"/>
<dbReference type="Gramene" id="Psat01G0536400-T1">
    <property type="protein sequence ID" value="KAI5447885.1"/>
    <property type="gene ID" value="KIW84_015364"/>
</dbReference>
<accession>A0A9D5H098</accession>
<feature type="region of interest" description="Disordered" evidence="1">
    <location>
        <begin position="36"/>
        <end position="105"/>
    </location>
</feature>
<organism evidence="2 3">
    <name type="scientific">Pisum sativum</name>
    <name type="common">Garden pea</name>
    <name type="synonym">Lathyrus oleraceus</name>
    <dbReference type="NCBI Taxonomy" id="3888"/>
    <lineage>
        <taxon>Eukaryota</taxon>
        <taxon>Viridiplantae</taxon>
        <taxon>Streptophyta</taxon>
        <taxon>Embryophyta</taxon>
        <taxon>Tracheophyta</taxon>
        <taxon>Spermatophyta</taxon>
        <taxon>Magnoliopsida</taxon>
        <taxon>eudicotyledons</taxon>
        <taxon>Gunneridae</taxon>
        <taxon>Pentapetalae</taxon>
        <taxon>rosids</taxon>
        <taxon>fabids</taxon>
        <taxon>Fabales</taxon>
        <taxon>Fabaceae</taxon>
        <taxon>Papilionoideae</taxon>
        <taxon>50 kb inversion clade</taxon>
        <taxon>NPAAA clade</taxon>
        <taxon>Hologalegina</taxon>
        <taxon>IRL clade</taxon>
        <taxon>Fabeae</taxon>
        <taxon>Lathyrus</taxon>
    </lineage>
</organism>
<keyword evidence="3" id="KW-1185">Reference proteome</keyword>
<feature type="region of interest" description="Disordered" evidence="1">
    <location>
        <begin position="131"/>
        <end position="184"/>
    </location>
</feature>
<evidence type="ECO:0000313" key="3">
    <source>
        <dbReference type="Proteomes" id="UP001058974"/>
    </source>
</evidence>